<comment type="caution">
    <text evidence="1">The sequence shown here is derived from an EMBL/GenBank/DDBJ whole genome shotgun (WGS) entry which is preliminary data.</text>
</comment>
<name>A0ACB8DNN1_DERSI</name>
<accession>A0ACB8DNN1</accession>
<gene>
    <name evidence="1" type="ORF">HPB49_008130</name>
</gene>
<sequence>MIIHSFNFFRSTETLNMAKHLHAVFALVSVLGNLAALEIDKSDGGYKDLLISIHADVQPDETILDNLKVLLRASSEFLHRATNGRVYFRHVIIDIPETWPKRSVARSVSSEFSTWSDVRIKNPIRTVDLPVFAKTSRRCGQRGDFIQLSSSFLANLNSSTTETYESAAYAFVHAWAQFRYGVFEEYGSIHDDDNPLTYCELDGKITHFCEGRNGSHPHNPFAPNMHNKMCDGASTWEIISKNDDFKQLAPPNMSKPIQMEIEEVQQKRGTIQRIVLTLDVSASMSRHKRLQTLKDAVDGFLAGLLDNSIRLAIVKFSKVAEVQHPLMAVNKATVGGFRDAVNSMSTGSGTCIGCALTKAIEVLGEFNETTEGAVIVLLTDGLENERPYIEDVWPQVLAAKVRVLTMAMGDKADDKLEQIAAATKGKTYFFPDSHQNTSRAYIEATTSQGHEYTTHRLGLITPYETTKGTASVPEVDGDDTTASIIENPRHKDAPSKPMRKISSCRDEPAEPPG</sequence>
<dbReference type="Proteomes" id="UP000821865">
    <property type="component" value="Chromosome 10"/>
</dbReference>
<reference evidence="1" key="1">
    <citation type="submission" date="2020-05" db="EMBL/GenBank/DDBJ databases">
        <title>Large-scale comparative analyses of tick genomes elucidate their genetic diversity and vector capacities.</title>
        <authorList>
            <person name="Jia N."/>
            <person name="Wang J."/>
            <person name="Shi W."/>
            <person name="Du L."/>
            <person name="Sun Y."/>
            <person name="Zhan W."/>
            <person name="Jiang J."/>
            <person name="Wang Q."/>
            <person name="Zhang B."/>
            <person name="Ji P."/>
            <person name="Sakyi L.B."/>
            <person name="Cui X."/>
            <person name="Yuan T."/>
            <person name="Jiang B."/>
            <person name="Yang W."/>
            <person name="Lam T.T.-Y."/>
            <person name="Chang Q."/>
            <person name="Ding S."/>
            <person name="Wang X."/>
            <person name="Zhu J."/>
            <person name="Ruan X."/>
            <person name="Zhao L."/>
            <person name="Wei J."/>
            <person name="Que T."/>
            <person name="Du C."/>
            <person name="Cheng J."/>
            <person name="Dai P."/>
            <person name="Han X."/>
            <person name="Huang E."/>
            <person name="Gao Y."/>
            <person name="Liu J."/>
            <person name="Shao H."/>
            <person name="Ye R."/>
            <person name="Li L."/>
            <person name="Wei W."/>
            <person name="Wang X."/>
            <person name="Wang C."/>
            <person name="Yang T."/>
            <person name="Huo Q."/>
            <person name="Li W."/>
            <person name="Guo W."/>
            <person name="Chen H."/>
            <person name="Zhou L."/>
            <person name="Ni X."/>
            <person name="Tian J."/>
            <person name="Zhou Y."/>
            <person name="Sheng Y."/>
            <person name="Liu T."/>
            <person name="Pan Y."/>
            <person name="Xia L."/>
            <person name="Li J."/>
            <person name="Zhao F."/>
            <person name="Cao W."/>
        </authorList>
    </citation>
    <scope>NUCLEOTIDE SEQUENCE</scope>
    <source>
        <strain evidence="1">Dsil-2018</strain>
    </source>
</reference>
<dbReference type="EMBL" id="CM023479">
    <property type="protein sequence ID" value="KAH7973981.1"/>
    <property type="molecule type" value="Genomic_DNA"/>
</dbReference>
<proteinExistence type="predicted"/>
<evidence type="ECO:0000313" key="2">
    <source>
        <dbReference type="Proteomes" id="UP000821865"/>
    </source>
</evidence>
<keyword evidence="2" id="KW-1185">Reference proteome</keyword>
<protein>
    <submittedName>
        <fullName evidence="1">Uncharacterized protein</fullName>
    </submittedName>
</protein>
<evidence type="ECO:0000313" key="1">
    <source>
        <dbReference type="EMBL" id="KAH7973981.1"/>
    </source>
</evidence>
<organism evidence="1 2">
    <name type="scientific">Dermacentor silvarum</name>
    <name type="common">Tick</name>
    <dbReference type="NCBI Taxonomy" id="543639"/>
    <lineage>
        <taxon>Eukaryota</taxon>
        <taxon>Metazoa</taxon>
        <taxon>Ecdysozoa</taxon>
        <taxon>Arthropoda</taxon>
        <taxon>Chelicerata</taxon>
        <taxon>Arachnida</taxon>
        <taxon>Acari</taxon>
        <taxon>Parasitiformes</taxon>
        <taxon>Ixodida</taxon>
        <taxon>Ixodoidea</taxon>
        <taxon>Ixodidae</taxon>
        <taxon>Rhipicephalinae</taxon>
        <taxon>Dermacentor</taxon>
    </lineage>
</organism>